<protein>
    <recommendedName>
        <fullName evidence="3">Response regulatory domain-containing protein</fullName>
    </recommendedName>
</protein>
<accession>A0A402AXD8</accession>
<feature type="domain" description="Response regulatory" evidence="3">
    <location>
        <begin position="12"/>
        <end position="130"/>
    </location>
</feature>
<feature type="modified residue" description="4-aspartylphosphate" evidence="2">
    <location>
        <position position="61"/>
    </location>
</feature>
<dbReference type="PROSITE" id="PS50110">
    <property type="entry name" value="RESPONSE_REGULATORY"/>
    <property type="match status" value="1"/>
</dbReference>
<dbReference type="InterPro" id="IPR001789">
    <property type="entry name" value="Sig_transdc_resp-reg_receiver"/>
</dbReference>
<gene>
    <name evidence="4" type="ORF">KDK_75910</name>
</gene>
<proteinExistence type="predicted"/>
<sequence>MLRSEAISMSARIVVINDDESILDLFRMLLEGEGYEVLTSVETMENVEDVERLKPDLVILDLKIGMQQEGWTMMQKLRMYPPTKAVPIILCTAALNEVREQESVLEDKGIPVVYKPFDIDEILKAIHSVLPDPDKKASSHKK</sequence>
<dbReference type="InterPro" id="IPR050595">
    <property type="entry name" value="Bact_response_regulator"/>
</dbReference>
<evidence type="ECO:0000256" key="1">
    <source>
        <dbReference type="ARBA" id="ARBA00022553"/>
    </source>
</evidence>
<dbReference type="InterPro" id="IPR011006">
    <property type="entry name" value="CheY-like_superfamily"/>
</dbReference>
<dbReference type="PANTHER" id="PTHR44591">
    <property type="entry name" value="STRESS RESPONSE REGULATOR PROTEIN 1"/>
    <property type="match status" value="1"/>
</dbReference>
<reference evidence="5" key="1">
    <citation type="submission" date="2018-12" db="EMBL/GenBank/DDBJ databases">
        <title>Tengunoibacter tsumagoiensis gen. nov., sp. nov., Dictyobacter kobayashii sp. nov., D. alpinus sp. nov., and D. joshuensis sp. nov. and description of Dictyobacteraceae fam. nov. within the order Ktedonobacterales isolated from Tengu-no-mugimeshi.</title>
        <authorList>
            <person name="Wang C.M."/>
            <person name="Zheng Y."/>
            <person name="Sakai Y."/>
            <person name="Toyoda A."/>
            <person name="Minakuchi Y."/>
            <person name="Abe K."/>
            <person name="Yokota A."/>
            <person name="Yabe S."/>
        </authorList>
    </citation>
    <scope>NUCLEOTIDE SEQUENCE [LARGE SCALE GENOMIC DNA]</scope>
    <source>
        <strain evidence="5">Uno11</strain>
    </source>
</reference>
<dbReference type="AlphaFoldDB" id="A0A402AXD8"/>
<name>A0A402AXD8_9CHLR</name>
<dbReference type="EMBL" id="BIFS01000002">
    <property type="protein sequence ID" value="GCE23791.1"/>
    <property type="molecule type" value="Genomic_DNA"/>
</dbReference>
<dbReference type="SUPFAM" id="SSF52172">
    <property type="entry name" value="CheY-like"/>
    <property type="match status" value="1"/>
</dbReference>
<dbReference type="Gene3D" id="3.40.50.2300">
    <property type="match status" value="1"/>
</dbReference>
<dbReference type="GO" id="GO:0000160">
    <property type="term" value="P:phosphorelay signal transduction system"/>
    <property type="evidence" value="ECO:0007669"/>
    <property type="project" value="InterPro"/>
</dbReference>
<evidence type="ECO:0000313" key="5">
    <source>
        <dbReference type="Proteomes" id="UP000287188"/>
    </source>
</evidence>
<evidence type="ECO:0000313" key="4">
    <source>
        <dbReference type="EMBL" id="GCE23791.1"/>
    </source>
</evidence>
<comment type="caution">
    <text evidence="4">The sequence shown here is derived from an EMBL/GenBank/DDBJ whole genome shotgun (WGS) entry which is preliminary data.</text>
</comment>
<dbReference type="PANTHER" id="PTHR44591:SF3">
    <property type="entry name" value="RESPONSE REGULATORY DOMAIN-CONTAINING PROTEIN"/>
    <property type="match status" value="1"/>
</dbReference>
<organism evidence="4 5">
    <name type="scientific">Dictyobacter kobayashii</name>
    <dbReference type="NCBI Taxonomy" id="2014872"/>
    <lineage>
        <taxon>Bacteria</taxon>
        <taxon>Bacillati</taxon>
        <taxon>Chloroflexota</taxon>
        <taxon>Ktedonobacteria</taxon>
        <taxon>Ktedonobacterales</taxon>
        <taxon>Dictyobacteraceae</taxon>
        <taxon>Dictyobacter</taxon>
    </lineage>
</organism>
<dbReference type="Proteomes" id="UP000287188">
    <property type="component" value="Unassembled WGS sequence"/>
</dbReference>
<keyword evidence="1 2" id="KW-0597">Phosphoprotein</keyword>
<dbReference type="Pfam" id="PF00072">
    <property type="entry name" value="Response_reg"/>
    <property type="match status" value="1"/>
</dbReference>
<evidence type="ECO:0000259" key="3">
    <source>
        <dbReference type="PROSITE" id="PS50110"/>
    </source>
</evidence>
<keyword evidence="5" id="KW-1185">Reference proteome</keyword>
<evidence type="ECO:0000256" key="2">
    <source>
        <dbReference type="PROSITE-ProRule" id="PRU00169"/>
    </source>
</evidence>
<dbReference type="SMART" id="SM00448">
    <property type="entry name" value="REC"/>
    <property type="match status" value="1"/>
</dbReference>